<proteinExistence type="predicted"/>
<feature type="signal peptide" evidence="2">
    <location>
        <begin position="1"/>
        <end position="28"/>
    </location>
</feature>
<accession>A0A1A9VPX9</accession>
<protein>
    <submittedName>
        <fullName evidence="3">Uncharacterized protein</fullName>
    </submittedName>
</protein>
<dbReference type="Proteomes" id="UP000078200">
    <property type="component" value="Unassembled WGS sequence"/>
</dbReference>
<evidence type="ECO:0000313" key="3">
    <source>
        <dbReference type="EnsemblMetazoa" id="GAUT043810-PA"/>
    </source>
</evidence>
<dbReference type="EnsemblMetazoa" id="GAUT043810-RA">
    <property type="protein sequence ID" value="GAUT043810-PA"/>
    <property type="gene ID" value="GAUT043810"/>
</dbReference>
<evidence type="ECO:0000256" key="1">
    <source>
        <dbReference type="SAM" id="Phobius"/>
    </source>
</evidence>
<keyword evidence="4" id="KW-1185">Reference proteome</keyword>
<evidence type="ECO:0000313" key="4">
    <source>
        <dbReference type="Proteomes" id="UP000078200"/>
    </source>
</evidence>
<reference evidence="3" key="1">
    <citation type="submission" date="2020-05" db="UniProtKB">
        <authorList>
            <consortium name="EnsemblMetazoa"/>
        </authorList>
    </citation>
    <scope>IDENTIFICATION</scope>
    <source>
        <strain evidence="3">TTRI</strain>
    </source>
</reference>
<name>A0A1A9VPX9_GLOAU</name>
<keyword evidence="1" id="KW-1133">Transmembrane helix</keyword>
<evidence type="ECO:0000256" key="2">
    <source>
        <dbReference type="SAM" id="SignalP"/>
    </source>
</evidence>
<feature type="transmembrane region" description="Helical" evidence="1">
    <location>
        <begin position="66"/>
        <end position="88"/>
    </location>
</feature>
<keyword evidence="2" id="KW-0732">Signal</keyword>
<organism evidence="3 4">
    <name type="scientific">Glossina austeni</name>
    <name type="common">Savannah tsetse fly</name>
    <dbReference type="NCBI Taxonomy" id="7395"/>
    <lineage>
        <taxon>Eukaryota</taxon>
        <taxon>Metazoa</taxon>
        <taxon>Ecdysozoa</taxon>
        <taxon>Arthropoda</taxon>
        <taxon>Hexapoda</taxon>
        <taxon>Insecta</taxon>
        <taxon>Pterygota</taxon>
        <taxon>Neoptera</taxon>
        <taxon>Endopterygota</taxon>
        <taxon>Diptera</taxon>
        <taxon>Brachycera</taxon>
        <taxon>Muscomorpha</taxon>
        <taxon>Hippoboscoidea</taxon>
        <taxon>Glossinidae</taxon>
        <taxon>Glossina</taxon>
    </lineage>
</organism>
<dbReference type="AlphaFoldDB" id="A0A1A9VPX9"/>
<keyword evidence="1" id="KW-0812">Transmembrane</keyword>
<dbReference type="VEuPathDB" id="VectorBase:GAUT043810"/>
<keyword evidence="1" id="KW-0472">Membrane</keyword>
<feature type="chain" id="PRO_5008399547" evidence="2">
    <location>
        <begin position="29"/>
        <end position="144"/>
    </location>
</feature>
<sequence length="144" mass="15696">MSHTMLCNNGNDVLILLCPLLLSNITLSSVSTTNDIVMSVKSLLIPVMSCPWLANHTTRGSRMSAMSGMFIQTGILAMLATLVMSLILNDNPYALGWIPIGLVRRRYKYLADFYGPDDLTQLAGTGTDIFRRTDTVVVPTGKTA</sequence>